<sequence length="325" mass="37783">MIEKNRDFPREITVLRTILRRFSLNPQMHAELESKLSRKLAGYKGEKELDYHISQIDHARFHIFHDLRIPHNNTHFQIDSLLISDTFMLVIDSKNYAGTLDFYPEFNYLLQTWNGIEKVYPDPILQTRTQAAQLKSFLIKHHFTPPPIEFIVSISNSQAIIRNPGNSHEVRMRVCKTPAVAYKIQSFNDKYQNEVLSIKEIRKMTKLLLKSHEPYIPDIPSMHLPMNQVHKGVQCPECGEIGMKRIYGNWVCKKCGHLSKEAHIAALRDFFIIYGPAITSRQFSEFLNIFSIHQSKRLLSALELDSTGSTKGRIYTPGKNFQLWE</sequence>
<dbReference type="RefSeq" id="WP_167833264.1">
    <property type="nucleotide sequence ID" value="NZ_JAAVUM010000011.1"/>
</dbReference>
<evidence type="ECO:0000313" key="3">
    <source>
        <dbReference type="Proteomes" id="UP000587942"/>
    </source>
</evidence>
<dbReference type="EMBL" id="JAAVUM010000011">
    <property type="protein sequence ID" value="NKE06848.1"/>
    <property type="molecule type" value="Genomic_DNA"/>
</dbReference>
<organism evidence="2 3">
    <name type="scientific">Mesobacillus selenatarsenatis</name>
    <dbReference type="NCBI Taxonomy" id="388741"/>
    <lineage>
        <taxon>Bacteria</taxon>
        <taxon>Bacillati</taxon>
        <taxon>Bacillota</taxon>
        <taxon>Bacilli</taxon>
        <taxon>Bacillales</taxon>
        <taxon>Bacillaceae</taxon>
        <taxon>Mesobacillus</taxon>
    </lineage>
</organism>
<comment type="caution">
    <text evidence="2">The sequence shown here is derived from an EMBL/GenBank/DDBJ whole genome shotgun (WGS) entry which is preliminary data.</text>
</comment>
<evidence type="ECO:0000259" key="1">
    <source>
        <dbReference type="PROSITE" id="PS50965"/>
    </source>
</evidence>
<name>A0A846TCR7_9BACI</name>
<accession>A0A846TCR7</accession>
<gene>
    <name evidence="2" type="ORF">GWK17_15465</name>
</gene>
<dbReference type="Pfam" id="PF08378">
    <property type="entry name" value="NERD"/>
    <property type="match status" value="1"/>
</dbReference>
<proteinExistence type="predicted"/>
<dbReference type="Proteomes" id="UP000587942">
    <property type="component" value="Unassembled WGS sequence"/>
</dbReference>
<dbReference type="InterPro" id="IPR011528">
    <property type="entry name" value="NERD"/>
</dbReference>
<protein>
    <recommendedName>
        <fullName evidence="1">NERD domain-containing protein</fullName>
    </recommendedName>
</protein>
<dbReference type="PROSITE" id="PS50965">
    <property type="entry name" value="NERD"/>
    <property type="match status" value="1"/>
</dbReference>
<dbReference type="AlphaFoldDB" id="A0A846TCR7"/>
<evidence type="ECO:0000313" key="2">
    <source>
        <dbReference type="EMBL" id="NKE06848.1"/>
    </source>
</evidence>
<reference evidence="2 3" key="1">
    <citation type="submission" date="2020-03" db="EMBL/GenBank/DDBJ databases">
        <authorList>
            <person name="Sun Q."/>
        </authorList>
    </citation>
    <scope>NUCLEOTIDE SEQUENCE [LARGE SCALE GENOMIC DNA]</scope>
    <source>
        <strain evidence="2 3">KACC 21451</strain>
    </source>
</reference>
<feature type="domain" description="NERD" evidence="1">
    <location>
        <begin position="41"/>
        <end position="157"/>
    </location>
</feature>